<name>A0A837I2C1_9BACT</name>
<evidence type="ECO:0000313" key="1">
    <source>
        <dbReference type="EMBL" id="KKR20891.1"/>
    </source>
</evidence>
<evidence type="ECO:0000313" key="2">
    <source>
        <dbReference type="Proteomes" id="UP000034656"/>
    </source>
</evidence>
<organism evidence="1 2">
    <name type="scientific">Candidatus Nomurabacteria bacterium GW2011_GWC2_39_41</name>
    <dbReference type="NCBI Taxonomy" id="1618754"/>
    <lineage>
        <taxon>Bacteria</taxon>
        <taxon>Candidatus Nomuraibacteriota</taxon>
    </lineage>
</organism>
<comment type="caution">
    <text evidence="1">The sequence shown here is derived from an EMBL/GenBank/DDBJ whole genome shotgun (WGS) entry which is preliminary data.</text>
</comment>
<dbReference type="EMBL" id="LBXB01000001">
    <property type="protein sequence ID" value="KKR20891.1"/>
    <property type="molecule type" value="Genomic_DNA"/>
</dbReference>
<protein>
    <submittedName>
        <fullName evidence="1">Uncharacterized protein</fullName>
    </submittedName>
</protein>
<proteinExistence type="predicted"/>
<reference evidence="1 2" key="1">
    <citation type="journal article" date="2015" name="Nature">
        <title>rRNA introns, odd ribosomes, and small enigmatic genomes across a large radiation of phyla.</title>
        <authorList>
            <person name="Brown C.T."/>
            <person name="Hug L.A."/>
            <person name="Thomas B.C."/>
            <person name="Sharon I."/>
            <person name="Castelle C.J."/>
            <person name="Singh A."/>
            <person name="Wilkins M.J."/>
            <person name="Williams K.H."/>
            <person name="Banfield J.F."/>
        </authorList>
    </citation>
    <scope>NUCLEOTIDE SEQUENCE [LARGE SCALE GENOMIC DNA]</scope>
</reference>
<dbReference type="Proteomes" id="UP000034656">
    <property type="component" value="Unassembled WGS sequence"/>
</dbReference>
<gene>
    <name evidence="1" type="ORF">UT51_C0001G0029</name>
</gene>
<dbReference type="AlphaFoldDB" id="A0A837I2C1"/>
<accession>A0A837I2C1</accession>
<sequence>MSLSESGRIQQPVKQGFFDQFVLCVAYGIWRWRAETGRVNTNEEEMERRVDHHFAWMLVSREYYVPSYYQGSLRLARDRHVVTPESFSSTARHVALCISQARARFDWALAEYQLQNATVSEDKVQQRAAELYAARQEFSDSQNWELGKLCISYNHVISNVA</sequence>